<evidence type="ECO:0000259" key="2">
    <source>
        <dbReference type="Pfam" id="PF13439"/>
    </source>
</evidence>
<organism evidence="3 4">
    <name type="scientific">Candidatus Harrisonbacteria bacterium CG10_big_fil_rev_8_21_14_0_10_40_38</name>
    <dbReference type="NCBI Taxonomy" id="1974583"/>
    <lineage>
        <taxon>Bacteria</taxon>
        <taxon>Candidatus Harrisoniibacteriota</taxon>
    </lineage>
</organism>
<feature type="domain" description="Glycosyl transferase family 1" evidence="1">
    <location>
        <begin position="208"/>
        <end position="361"/>
    </location>
</feature>
<dbReference type="Gene3D" id="3.40.50.2000">
    <property type="entry name" value="Glycogen Phosphorylase B"/>
    <property type="match status" value="2"/>
</dbReference>
<dbReference type="SUPFAM" id="SSF53756">
    <property type="entry name" value="UDP-Glycosyltransferase/glycogen phosphorylase"/>
    <property type="match status" value="1"/>
</dbReference>
<comment type="caution">
    <text evidence="3">The sequence shown here is derived from an EMBL/GenBank/DDBJ whole genome shotgun (WGS) entry which is preliminary data.</text>
</comment>
<dbReference type="InterPro" id="IPR028098">
    <property type="entry name" value="Glyco_trans_4-like_N"/>
</dbReference>
<dbReference type="PANTHER" id="PTHR12526:SF630">
    <property type="entry name" value="GLYCOSYLTRANSFERASE"/>
    <property type="match status" value="1"/>
</dbReference>
<gene>
    <name evidence="3" type="ORF">COU07_03340</name>
</gene>
<protein>
    <recommendedName>
        <fullName evidence="5">Glycosyltransferase family 1 protein</fullName>
    </recommendedName>
</protein>
<evidence type="ECO:0000313" key="4">
    <source>
        <dbReference type="Proteomes" id="UP000231157"/>
    </source>
</evidence>
<dbReference type="EMBL" id="PFAZ01000009">
    <property type="protein sequence ID" value="PIR88905.1"/>
    <property type="molecule type" value="Genomic_DNA"/>
</dbReference>
<proteinExistence type="predicted"/>
<dbReference type="Proteomes" id="UP000231157">
    <property type="component" value="Unassembled WGS sequence"/>
</dbReference>
<evidence type="ECO:0008006" key="5">
    <source>
        <dbReference type="Google" id="ProtNLM"/>
    </source>
</evidence>
<accession>A0A2H0USY4</accession>
<dbReference type="InterPro" id="IPR001296">
    <property type="entry name" value="Glyco_trans_1"/>
</dbReference>
<reference evidence="4" key="1">
    <citation type="submission" date="2017-09" db="EMBL/GenBank/DDBJ databases">
        <title>Depth-based differentiation of microbial function through sediment-hosted aquifers and enrichment of novel symbionts in the deep terrestrial subsurface.</title>
        <authorList>
            <person name="Probst A.J."/>
            <person name="Ladd B."/>
            <person name="Jarett J.K."/>
            <person name="Geller-Mcgrath D.E."/>
            <person name="Sieber C.M.K."/>
            <person name="Emerson J.B."/>
            <person name="Anantharaman K."/>
            <person name="Thomas B.C."/>
            <person name="Malmstrom R."/>
            <person name="Stieglmeier M."/>
            <person name="Klingl A."/>
            <person name="Woyke T."/>
            <person name="Ryan C.M."/>
            <person name="Banfield J.F."/>
        </authorList>
    </citation>
    <scope>NUCLEOTIDE SEQUENCE [LARGE SCALE GENOMIC DNA]</scope>
</reference>
<sequence>MKTSQLEEKQRTRVLYLITKSDIGGAQKYVTDLQKNLNKNLFDAKIIYGGRDVKWLSNRTSLWGLFFNDLFAVFELVSIFRKEKPHIIHLNSSKAGVVGSFAGAIYKLTTRTLRPKIVFTAHGWVFNPDNYYSSPVRWAHILLHKFAAIFQDKIICVSEYDRLLAIKYKIAPANKLITIHNGINVDMDFLPRDEARREILHRLNKDDSNGNFLNSQWIGSIGRLTKEKDYATFINSAVKLVDAYFFIVGSGNEFKNLEKLIIDLNLTSKVFIVPPKGKDAELLKAFDIFTLTSIKEGLPYTLLEAGAASLPLVVTRVGGVPEVVLSGINGLVVQKKSPVDLAHAFLSLLSDKNLRTNYSKQSGVEIEKRFLLSSMIQKTEDLYI</sequence>
<evidence type="ECO:0000313" key="3">
    <source>
        <dbReference type="EMBL" id="PIR88905.1"/>
    </source>
</evidence>
<dbReference type="Pfam" id="PF13439">
    <property type="entry name" value="Glyco_transf_4"/>
    <property type="match status" value="1"/>
</dbReference>
<name>A0A2H0USY4_9BACT</name>
<dbReference type="AlphaFoldDB" id="A0A2H0USY4"/>
<evidence type="ECO:0000259" key="1">
    <source>
        <dbReference type="Pfam" id="PF00534"/>
    </source>
</evidence>
<feature type="domain" description="Glycosyltransferase subfamily 4-like N-terminal" evidence="2">
    <location>
        <begin position="23"/>
        <end position="186"/>
    </location>
</feature>
<dbReference type="Pfam" id="PF00534">
    <property type="entry name" value="Glycos_transf_1"/>
    <property type="match status" value="1"/>
</dbReference>
<dbReference type="GO" id="GO:0016757">
    <property type="term" value="F:glycosyltransferase activity"/>
    <property type="evidence" value="ECO:0007669"/>
    <property type="project" value="InterPro"/>
</dbReference>
<dbReference type="PANTHER" id="PTHR12526">
    <property type="entry name" value="GLYCOSYLTRANSFERASE"/>
    <property type="match status" value="1"/>
</dbReference>